<dbReference type="PRINTS" id="PR00702">
    <property type="entry name" value="ACRIFLAVINRP"/>
</dbReference>
<feature type="transmembrane region" description="Helical" evidence="8">
    <location>
        <begin position="359"/>
        <end position="378"/>
    </location>
</feature>
<feature type="transmembrane region" description="Helical" evidence="8">
    <location>
        <begin position="410"/>
        <end position="432"/>
    </location>
</feature>
<feature type="transmembrane region" description="Helical" evidence="8">
    <location>
        <begin position="949"/>
        <end position="975"/>
    </location>
</feature>
<dbReference type="SUPFAM" id="SSF82866">
    <property type="entry name" value="Multidrug efflux transporter AcrB transmembrane domain"/>
    <property type="match status" value="2"/>
</dbReference>
<dbReference type="Gene3D" id="3.30.70.1320">
    <property type="entry name" value="Multidrug efflux transporter AcrB pore domain like"/>
    <property type="match status" value="1"/>
</dbReference>
<feature type="transmembrane region" description="Helical" evidence="8">
    <location>
        <begin position="1035"/>
        <end position="1061"/>
    </location>
</feature>
<dbReference type="SUPFAM" id="SSF82693">
    <property type="entry name" value="Multidrug efflux transporter AcrB pore domain, PN1, PN2, PC1 and PC2 subdomains"/>
    <property type="match status" value="2"/>
</dbReference>
<feature type="transmembrane region" description="Helical" evidence="8">
    <location>
        <begin position="1007"/>
        <end position="1029"/>
    </location>
</feature>
<keyword evidence="5 8" id="KW-0812">Transmembrane</keyword>
<dbReference type="InterPro" id="IPR004763">
    <property type="entry name" value="CusA-like"/>
</dbReference>
<dbReference type="RefSeq" id="WP_194854786.1">
    <property type="nucleotide sequence ID" value="NZ_ARXR01000001.1"/>
</dbReference>
<dbReference type="NCBIfam" id="TIGR00914">
    <property type="entry name" value="2A0601"/>
    <property type="match status" value="1"/>
</dbReference>
<keyword evidence="4" id="KW-1003">Cell membrane</keyword>
<dbReference type="PANTHER" id="PTHR32063">
    <property type="match status" value="1"/>
</dbReference>
<feature type="transmembrane region" description="Helical" evidence="8">
    <location>
        <begin position="555"/>
        <end position="574"/>
    </location>
</feature>
<comment type="subcellular location">
    <subcellularLocation>
        <location evidence="1">Cell membrane</location>
        <topology evidence="1">Multi-pass membrane protein</topology>
    </subcellularLocation>
</comment>
<evidence type="ECO:0000256" key="2">
    <source>
        <dbReference type="ARBA" id="ARBA00010942"/>
    </source>
</evidence>
<organism evidence="9 10">
    <name type="scientific">Alloalcanivorax venustensis ISO4</name>
    <dbReference type="NCBI Taxonomy" id="1177184"/>
    <lineage>
        <taxon>Bacteria</taxon>
        <taxon>Pseudomonadati</taxon>
        <taxon>Pseudomonadota</taxon>
        <taxon>Gammaproteobacteria</taxon>
        <taxon>Oceanospirillales</taxon>
        <taxon>Alcanivoracaceae</taxon>
        <taxon>Alloalcanivorax</taxon>
    </lineage>
</organism>
<feature type="transmembrane region" description="Helical" evidence="8">
    <location>
        <begin position="922"/>
        <end position="943"/>
    </location>
</feature>
<proteinExistence type="inferred from homology"/>
<feature type="transmembrane region" description="Helical" evidence="8">
    <location>
        <begin position="385"/>
        <end position="404"/>
    </location>
</feature>
<sequence length="1077" mass="117904">MVNDVHKHPPAHPPAEGEGIGWLQRIIGYCARKPLITLVAVLALTFGGWQALQRAPLDAIPDLSDVQVIVFTDWPGRSPDLVEDQITYPLTTSLLSAPGVNYVRGQSMFGLSFVYVIFDDGVDMYWARSRVLEYLNGAAAELPEGVTPTLGPDATGVGWVYQYALRDTSGNHSLADLRSLQDFNLRYALEAVEGVAEVASIGGFQREYQISLDPNKLASYDIPLKRVTEAVGDSNQDVGGRILEVAGHEQFIRGRGYVKSVADLETVVLKTTAEGVPITVKDVGHVALGPAMQRGQAELDGEGVAVGGIAVMRYGENALEVIDKVKQRLEEIKPGLPEGVEIVPVYDRSILINEAVDTLTSTLIKEILIVSLIIGVFLLHVRSTLVAAITLPVAVLMSFIPMYFQGLTVNIMSLGGIAVAIGAMLDAAIVIIDNIHKRLARWESDDADPEEKAKSRRDVIIEAMQQVGPSIFFSLAIITISFMPVFVLEGTEGRMFKPLAFTKTYSMAFAAFLSITLVPALAVWLIRGKIRADRSKLNQWLVAAYRPVVAFAARFRWGVIVGAVLLLLITIIPFRQLGNEFMPPLNEGSVLFMPTALPGMSISEATQTMQTMDRIIADIPEVEHVFGKVGRSTSATDPAPLSMVETVITLKPEDQWREGMTWDGLIQEMDSKLKFPGMPNIFWMPIQTRTEMLATGIRSALGIKVFGPDLATIEKTGIAIEKALQEDERTADATRSAFAERSTGGYFLDFTVNRSAAARFGLNVGDVERVIMAAMGGTVVSQTVEGRERYNILVRYARDYRDNVEALERVLVPTPSGEQIPIAQVADIEFQTGPPSIRSEDGQLVGFVFVDVKSEVGIADYVEQAKQVVGDQVDVPDGYRLAWAGQFQYFERAKAKLQLLVPITLFLIFFMLFMHRGSLVETLLVMLSVPISLSGAVWLMWWLDFNLSVAVWVGMIAVAGLAVELGLLMMVYLDIAWRDREAERRLNTRGDMTEVVQSGAGQRIRPMLMTGLSTFIGLVPILFASGTGADVMQRIAAPMVGGVISALLMVLVVYPAIFMLWRGRGLPKGAPTPPLKT</sequence>
<evidence type="ECO:0000256" key="3">
    <source>
        <dbReference type="ARBA" id="ARBA00022448"/>
    </source>
</evidence>
<dbReference type="Gene3D" id="3.30.70.1440">
    <property type="entry name" value="Multidrug efflux transporter AcrB pore domain"/>
    <property type="match status" value="1"/>
</dbReference>
<comment type="similarity">
    <text evidence="2">Belongs to the resistance-nodulation-cell division (RND) (TC 2.A.6) family.</text>
</comment>
<dbReference type="Gene3D" id="1.20.1640.10">
    <property type="entry name" value="Multidrug efflux transporter AcrB transmembrane domain"/>
    <property type="match status" value="2"/>
</dbReference>
<feature type="transmembrane region" description="Helical" evidence="8">
    <location>
        <begin position="467"/>
        <end position="487"/>
    </location>
</feature>
<keyword evidence="7 8" id="KW-0472">Membrane</keyword>
<protein>
    <submittedName>
        <fullName evidence="9">CzcA family heavy metal efflux pump</fullName>
    </submittedName>
</protein>
<feature type="transmembrane region" description="Helical" evidence="8">
    <location>
        <begin position="897"/>
        <end position="915"/>
    </location>
</feature>
<dbReference type="Gene3D" id="3.30.70.1430">
    <property type="entry name" value="Multidrug efflux transporter AcrB pore domain"/>
    <property type="match status" value="2"/>
</dbReference>
<evidence type="ECO:0000256" key="8">
    <source>
        <dbReference type="SAM" id="Phobius"/>
    </source>
</evidence>
<evidence type="ECO:0000313" key="10">
    <source>
        <dbReference type="Proteomes" id="UP000644441"/>
    </source>
</evidence>
<dbReference type="GeneID" id="99765570"/>
<evidence type="ECO:0000256" key="4">
    <source>
        <dbReference type="ARBA" id="ARBA00022475"/>
    </source>
</evidence>
<feature type="transmembrane region" description="Helical" evidence="8">
    <location>
        <begin position="507"/>
        <end position="526"/>
    </location>
</feature>
<dbReference type="InterPro" id="IPR027463">
    <property type="entry name" value="AcrB_DN_DC_subdom"/>
</dbReference>
<dbReference type="PANTHER" id="PTHR32063:SF19">
    <property type="entry name" value="CATION EFFLUX SYSTEM PROTEIN CUSA"/>
    <property type="match status" value="1"/>
</dbReference>
<accession>A0ABS0ADA1</accession>
<dbReference type="Pfam" id="PF00873">
    <property type="entry name" value="ACR_tran"/>
    <property type="match status" value="1"/>
</dbReference>
<keyword evidence="6 8" id="KW-1133">Transmembrane helix</keyword>
<dbReference type="EMBL" id="ARXR01000001">
    <property type="protein sequence ID" value="MBF5051501.1"/>
    <property type="molecule type" value="Genomic_DNA"/>
</dbReference>
<evidence type="ECO:0000256" key="7">
    <source>
        <dbReference type="ARBA" id="ARBA00023136"/>
    </source>
</evidence>
<gene>
    <name evidence="9" type="ORF">ISO4_00103</name>
</gene>
<name>A0ABS0ADA1_9GAMM</name>
<comment type="caution">
    <text evidence="9">The sequence shown here is derived from an EMBL/GenBank/DDBJ whole genome shotgun (WGS) entry which is preliminary data.</text>
</comment>
<evidence type="ECO:0000313" key="9">
    <source>
        <dbReference type="EMBL" id="MBF5051501.1"/>
    </source>
</evidence>
<evidence type="ECO:0000256" key="1">
    <source>
        <dbReference type="ARBA" id="ARBA00004651"/>
    </source>
</evidence>
<keyword evidence="3" id="KW-0813">Transport</keyword>
<keyword evidence="10" id="KW-1185">Reference proteome</keyword>
<dbReference type="InterPro" id="IPR001036">
    <property type="entry name" value="Acrflvin-R"/>
</dbReference>
<evidence type="ECO:0000256" key="5">
    <source>
        <dbReference type="ARBA" id="ARBA00022692"/>
    </source>
</evidence>
<dbReference type="SUPFAM" id="SSF82714">
    <property type="entry name" value="Multidrug efflux transporter AcrB TolC docking domain, DN and DC subdomains"/>
    <property type="match status" value="2"/>
</dbReference>
<dbReference type="Proteomes" id="UP000644441">
    <property type="component" value="Unassembled WGS sequence"/>
</dbReference>
<dbReference type="Gene3D" id="3.30.2090.10">
    <property type="entry name" value="Multidrug efflux transporter AcrB TolC docking domain, DN and DC subdomains"/>
    <property type="match status" value="2"/>
</dbReference>
<reference evidence="9 10" key="1">
    <citation type="submission" date="2012-09" db="EMBL/GenBank/DDBJ databases">
        <title>Genome Sequence of alkane-degrading Bacterium Alcanivorax venustensis ISO4.</title>
        <authorList>
            <person name="Lai Q."/>
            <person name="Shao Z."/>
        </authorList>
    </citation>
    <scope>NUCLEOTIDE SEQUENCE [LARGE SCALE GENOMIC DNA]</scope>
    <source>
        <strain evidence="9 10">ISO4</strain>
    </source>
</reference>
<evidence type="ECO:0000256" key="6">
    <source>
        <dbReference type="ARBA" id="ARBA00022989"/>
    </source>
</evidence>